<sequence>MRRQMRRSMVEAAALLGRQTSPSPSRESGSLQATIPEIEVKIVHNSACELTSHRIQWNFITERAPWMGGYWERLIRSMKTSLKKDLQNAMLDEEETRENTDNDVVKSRDLEEGGAFRMFQKYLECEKETEENEVETEMEKINHHLKDQREKIDGDIVKPRDLKEGGAFIRMFHKYLECEKENEVETEMEKISHHFQDQREKIDGDIVKPRDLKEGGAFIRMFHKYLECEKENEVETEMEKIHCHNSLIVCEVGADLSATTGIK</sequence>
<keyword evidence="2" id="KW-1185">Reference proteome</keyword>
<reference evidence="1 2" key="1">
    <citation type="submission" date="2015-01" db="EMBL/GenBank/DDBJ databases">
        <title>Evolution of Trichinella species and genotypes.</title>
        <authorList>
            <person name="Korhonen P.K."/>
            <person name="Edoardo P."/>
            <person name="Giuseppe L.R."/>
            <person name="Gasser R.B."/>
        </authorList>
    </citation>
    <scope>NUCLEOTIDE SEQUENCE [LARGE SCALE GENOMIC DNA]</scope>
    <source>
        <strain evidence="1">ISS1029</strain>
    </source>
</reference>
<protein>
    <submittedName>
        <fullName evidence="1">Uncharacterized protein</fullName>
    </submittedName>
</protein>
<evidence type="ECO:0000313" key="1">
    <source>
        <dbReference type="EMBL" id="KRZ16813.1"/>
    </source>
</evidence>
<evidence type="ECO:0000313" key="2">
    <source>
        <dbReference type="Proteomes" id="UP000055024"/>
    </source>
</evidence>
<proteinExistence type="predicted"/>
<dbReference type="InterPro" id="IPR036397">
    <property type="entry name" value="RNaseH_sf"/>
</dbReference>
<dbReference type="Proteomes" id="UP000055024">
    <property type="component" value="Unassembled WGS sequence"/>
</dbReference>
<name>A0A0V1I1T5_9BILA</name>
<dbReference type="OrthoDB" id="6020750at2759"/>
<accession>A0A0V1I1T5</accession>
<organism evidence="1 2">
    <name type="scientific">Trichinella zimbabwensis</name>
    <dbReference type="NCBI Taxonomy" id="268475"/>
    <lineage>
        <taxon>Eukaryota</taxon>
        <taxon>Metazoa</taxon>
        <taxon>Ecdysozoa</taxon>
        <taxon>Nematoda</taxon>
        <taxon>Enoplea</taxon>
        <taxon>Dorylaimia</taxon>
        <taxon>Trichinellida</taxon>
        <taxon>Trichinellidae</taxon>
        <taxon>Trichinella</taxon>
    </lineage>
</organism>
<dbReference type="GO" id="GO:0003676">
    <property type="term" value="F:nucleic acid binding"/>
    <property type="evidence" value="ECO:0007669"/>
    <property type="project" value="InterPro"/>
</dbReference>
<dbReference type="AlphaFoldDB" id="A0A0V1I1T5"/>
<gene>
    <name evidence="1" type="ORF">T11_12948</name>
</gene>
<comment type="caution">
    <text evidence="1">The sequence shown here is derived from an EMBL/GenBank/DDBJ whole genome shotgun (WGS) entry which is preliminary data.</text>
</comment>
<dbReference type="Gene3D" id="3.30.420.10">
    <property type="entry name" value="Ribonuclease H-like superfamily/Ribonuclease H"/>
    <property type="match status" value="1"/>
</dbReference>
<dbReference type="EMBL" id="JYDP01000009">
    <property type="protein sequence ID" value="KRZ16813.1"/>
    <property type="molecule type" value="Genomic_DNA"/>
</dbReference>